<reference evidence="2" key="2">
    <citation type="submission" date="2020-11" db="EMBL/GenBank/DDBJ databases">
        <authorList>
            <person name="McCartney M.A."/>
            <person name="Auch B."/>
            <person name="Kono T."/>
            <person name="Mallez S."/>
            <person name="Becker A."/>
            <person name="Gohl D.M."/>
            <person name="Silverstein K.A.T."/>
            <person name="Koren S."/>
            <person name="Bechman K.B."/>
            <person name="Herman A."/>
            <person name="Abrahante J.E."/>
            <person name="Garbe J."/>
        </authorList>
    </citation>
    <scope>NUCLEOTIDE SEQUENCE</scope>
    <source>
        <strain evidence="2">Duluth1</strain>
        <tissue evidence="2">Whole animal</tissue>
    </source>
</reference>
<feature type="compositionally biased region" description="Low complexity" evidence="1">
    <location>
        <begin position="110"/>
        <end position="129"/>
    </location>
</feature>
<sequence length="163" mass="17734">MLLPFVSIPEPEQVSQTARKVRACSKPSQNSGSDSDSSSNSDSFVQLYRIPQRRNPKIYIAVTPGPVTSISTPVNSHSSQSHLPDSISQPSLVRPSNQSVTGSHSSPVESPVGSPLSRESSSSNSSLTPSKHENFPPSRPVRQSRPPDRFGEWQFAQTAEYFV</sequence>
<accession>A0A9D4LW18</accession>
<evidence type="ECO:0000313" key="3">
    <source>
        <dbReference type="Proteomes" id="UP000828390"/>
    </source>
</evidence>
<evidence type="ECO:0000313" key="2">
    <source>
        <dbReference type="EMBL" id="KAH3866150.1"/>
    </source>
</evidence>
<feature type="region of interest" description="Disordered" evidence="1">
    <location>
        <begin position="1"/>
        <end position="153"/>
    </location>
</feature>
<name>A0A9D4LW18_DREPO</name>
<dbReference type="AlphaFoldDB" id="A0A9D4LW18"/>
<reference evidence="2" key="1">
    <citation type="journal article" date="2019" name="bioRxiv">
        <title>The Genome of the Zebra Mussel, Dreissena polymorpha: A Resource for Invasive Species Research.</title>
        <authorList>
            <person name="McCartney M.A."/>
            <person name="Auch B."/>
            <person name="Kono T."/>
            <person name="Mallez S."/>
            <person name="Zhang Y."/>
            <person name="Obille A."/>
            <person name="Becker A."/>
            <person name="Abrahante J.E."/>
            <person name="Garbe J."/>
            <person name="Badalamenti J.P."/>
            <person name="Herman A."/>
            <person name="Mangelson H."/>
            <person name="Liachko I."/>
            <person name="Sullivan S."/>
            <person name="Sone E.D."/>
            <person name="Koren S."/>
            <person name="Silverstein K.A.T."/>
            <person name="Beckman K.B."/>
            <person name="Gohl D.M."/>
        </authorList>
    </citation>
    <scope>NUCLEOTIDE SEQUENCE</scope>
    <source>
        <strain evidence="2">Duluth1</strain>
        <tissue evidence="2">Whole animal</tissue>
    </source>
</reference>
<gene>
    <name evidence="2" type="ORF">DPMN_029205</name>
</gene>
<organism evidence="2 3">
    <name type="scientific">Dreissena polymorpha</name>
    <name type="common">Zebra mussel</name>
    <name type="synonym">Mytilus polymorpha</name>
    <dbReference type="NCBI Taxonomy" id="45954"/>
    <lineage>
        <taxon>Eukaryota</taxon>
        <taxon>Metazoa</taxon>
        <taxon>Spiralia</taxon>
        <taxon>Lophotrochozoa</taxon>
        <taxon>Mollusca</taxon>
        <taxon>Bivalvia</taxon>
        <taxon>Autobranchia</taxon>
        <taxon>Heteroconchia</taxon>
        <taxon>Euheterodonta</taxon>
        <taxon>Imparidentia</taxon>
        <taxon>Neoheterodontei</taxon>
        <taxon>Myida</taxon>
        <taxon>Dreissenoidea</taxon>
        <taxon>Dreissenidae</taxon>
        <taxon>Dreissena</taxon>
    </lineage>
</organism>
<dbReference type="EMBL" id="JAIWYP010000002">
    <property type="protein sequence ID" value="KAH3866150.1"/>
    <property type="molecule type" value="Genomic_DNA"/>
</dbReference>
<keyword evidence="3" id="KW-1185">Reference proteome</keyword>
<protein>
    <submittedName>
        <fullName evidence="2">Uncharacterized protein</fullName>
    </submittedName>
</protein>
<comment type="caution">
    <text evidence="2">The sequence shown here is derived from an EMBL/GenBank/DDBJ whole genome shotgun (WGS) entry which is preliminary data.</text>
</comment>
<proteinExistence type="predicted"/>
<dbReference type="Proteomes" id="UP000828390">
    <property type="component" value="Unassembled WGS sequence"/>
</dbReference>
<feature type="compositionally biased region" description="Low complexity" evidence="1">
    <location>
        <begin position="28"/>
        <end position="43"/>
    </location>
</feature>
<feature type="compositionally biased region" description="Polar residues" evidence="1">
    <location>
        <begin position="66"/>
        <end position="108"/>
    </location>
</feature>
<evidence type="ECO:0000256" key="1">
    <source>
        <dbReference type="SAM" id="MobiDB-lite"/>
    </source>
</evidence>